<evidence type="ECO:0000256" key="1">
    <source>
        <dbReference type="ARBA" id="ARBA00004141"/>
    </source>
</evidence>
<feature type="transmembrane region" description="Helical" evidence="6">
    <location>
        <begin position="441"/>
        <end position="462"/>
    </location>
</feature>
<evidence type="ECO:0000256" key="4">
    <source>
        <dbReference type="ARBA" id="ARBA00022989"/>
    </source>
</evidence>
<feature type="transmembrane region" description="Helical" evidence="6">
    <location>
        <begin position="43"/>
        <end position="67"/>
    </location>
</feature>
<dbReference type="InterPro" id="IPR036259">
    <property type="entry name" value="MFS_trans_sf"/>
</dbReference>
<dbReference type="Proteomes" id="UP001140949">
    <property type="component" value="Unassembled WGS sequence"/>
</dbReference>
<protein>
    <submittedName>
        <fullName evidence="8">Protein ZINC INDUCED FACILITATOR-LIKE 1-like isoform X1</fullName>
    </submittedName>
</protein>
<keyword evidence="4 6" id="KW-1133">Transmembrane helix</keyword>
<feature type="transmembrane region" description="Helical" evidence="6">
    <location>
        <begin position="79"/>
        <end position="101"/>
    </location>
</feature>
<dbReference type="GO" id="GO:0022857">
    <property type="term" value="F:transmembrane transporter activity"/>
    <property type="evidence" value="ECO:0007669"/>
    <property type="project" value="InterPro"/>
</dbReference>
<gene>
    <name evidence="8" type="ORF">M6B38_293245</name>
</gene>
<feature type="transmembrane region" description="Helical" evidence="6">
    <location>
        <begin position="113"/>
        <end position="137"/>
    </location>
</feature>
<evidence type="ECO:0000313" key="9">
    <source>
        <dbReference type="Proteomes" id="UP001140949"/>
    </source>
</evidence>
<organism evidence="8 9">
    <name type="scientific">Iris pallida</name>
    <name type="common">Sweet iris</name>
    <dbReference type="NCBI Taxonomy" id="29817"/>
    <lineage>
        <taxon>Eukaryota</taxon>
        <taxon>Viridiplantae</taxon>
        <taxon>Streptophyta</taxon>
        <taxon>Embryophyta</taxon>
        <taxon>Tracheophyta</taxon>
        <taxon>Spermatophyta</taxon>
        <taxon>Magnoliopsida</taxon>
        <taxon>Liliopsida</taxon>
        <taxon>Asparagales</taxon>
        <taxon>Iridaceae</taxon>
        <taxon>Iridoideae</taxon>
        <taxon>Irideae</taxon>
        <taxon>Iris</taxon>
    </lineage>
</organism>
<name>A0AAX6HU23_IRIPA</name>
<comment type="caution">
    <text evidence="8">The sequence shown here is derived from an EMBL/GenBank/DDBJ whole genome shotgun (WGS) entry which is preliminary data.</text>
</comment>
<dbReference type="InterPro" id="IPR011701">
    <property type="entry name" value="MFS"/>
</dbReference>
<reference evidence="8" key="1">
    <citation type="journal article" date="2023" name="GigaByte">
        <title>Genome assembly of the bearded iris, Iris pallida Lam.</title>
        <authorList>
            <person name="Bruccoleri R.E."/>
            <person name="Oakeley E.J."/>
            <person name="Faust A.M.E."/>
            <person name="Altorfer M."/>
            <person name="Dessus-Babus S."/>
            <person name="Burckhardt D."/>
            <person name="Oertli M."/>
            <person name="Naumann U."/>
            <person name="Petersen F."/>
            <person name="Wong J."/>
        </authorList>
    </citation>
    <scope>NUCLEOTIDE SEQUENCE</scope>
    <source>
        <strain evidence="8">GSM-AAB239-AS_SAM_17_03QT</strain>
    </source>
</reference>
<feature type="transmembrane region" description="Helical" evidence="6">
    <location>
        <begin position="331"/>
        <end position="351"/>
    </location>
</feature>
<dbReference type="AlphaFoldDB" id="A0AAX6HU23"/>
<dbReference type="InterPro" id="IPR020846">
    <property type="entry name" value="MFS_dom"/>
</dbReference>
<dbReference type="CDD" id="cd17330">
    <property type="entry name" value="MFS_SLC46_TetA_like"/>
    <property type="match status" value="1"/>
</dbReference>
<dbReference type="PANTHER" id="PTHR23504">
    <property type="entry name" value="MAJOR FACILITATOR SUPERFAMILY DOMAIN-CONTAINING PROTEIN 10"/>
    <property type="match status" value="1"/>
</dbReference>
<dbReference type="PANTHER" id="PTHR23504:SF15">
    <property type="entry name" value="MAJOR FACILITATOR SUPERFAMILY (MFS) PROFILE DOMAIN-CONTAINING PROTEIN"/>
    <property type="match status" value="1"/>
</dbReference>
<evidence type="ECO:0000256" key="2">
    <source>
        <dbReference type="ARBA" id="ARBA00022448"/>
    </source>
</evidence>
<feature type="transmembrane region" description="Helical" evidence="6">
    <location>
        <begin position="214"/>
        <end position="236"/>
    </location>
</feature>
<evidence type="ECO:0000259" key="7">
    <source>
        <dbReference type="PROSITE" id="PS50850"/>
    </source>
</evidence>
<keyword evidence="5 6" id="KW-0472">Membrane</keyword>
<evidence type="ECO:0000256" key="5">
    <source>
        <dbReference type="ARBA" id="ARBA00023136"/>
    </source>
</evidence>
<reference evidence="8" key="2">
    <citation type="submission" date="2023-04" db="EMBL/GenBank/DDBJ databases">
        <authorList>
            <person name="Bruccoleri R.E."/>
            <person name="Oakeley E.J."/>
            <person name="Faust A.-M."/>
            <person name="Dessus-Babus S."/>
            <person name="Altorfer M."/>
            <person name="Burckhardt D."/>
            <person name="Oertli M."/>
            <person name="Naumann U."/>
            <person name="Petersen F."/>
            <person name="Wong J."/>
        </authorList>
    </citation>
    <scope>NUCLEOTIDE SEQUENCE</scope>
    <source>
        <strain evidence="8">GSM-AAB239-AS_SAM_17_03QT</strain>
        <tissue evidence="8">Leaf</tissue>
    </source>
</reference>
<feature type="transmembrane region" description="Helical" evidence="6">
    <location>
        <begin position="363"/>
        <end position="388"/>
    </location>
</feature>
<feature type="transmembrane region" description="Helical" evidence="6">
    <location>
        <begin position="304"/>
        <end position="325"/>
    </location>
</feature>
<evidence type="ECO:0000313" key="8">
    <source>
        <dbReference type="EMBL" id="KAJ6844569.1"/>
    </source>
</evidence>
<dbReference type="GO" id="GO:0016020">
    <property type="term" value="C:membrane"/>
    <property type="evidence" value="ECO:0007669"/>
    <property type="project" value="UniProtKB-SubCell"/>
</dbReference>
<comment type="subcellular location">
    <subcellularLocation>
        <location evidence="1">Membrane</location>
        <topology evidence="1">Multi-pass membrane protein</topology>
    </subcellularLocation>
</comment>
<sequence length="469" mass="51633">MSGGDERSEGLLEKKKMYIESCPGCRMDQRKEANRGIPYREFLYVWVVTLCTSLPISSLFPFLYFMIRDLHVAKRDEDIGFYAGFVGSAFMLGRALTSIFWGMVADHYGRKPVIMIGIISVIIFNTLFGLSTSYWMAISTRFLLGSLNGLLGPIKAYAVEVCRAEHQALGVSLVSTAWGIGLVVGPALGGFFAQPAEKYPHIFSEGSFFGRFPYFLPCFCISLFAVGAFISCFWLPETLHMHNDKDEETGVGPPAPKENLFKNWPLMSSVIVYCVFSLHDMAYTEIFSLWAVSDRKYGGLSFSSQDVGVVLAISGSLLLFQLFLYPSIEKLLGPVTSCRLAAFISIPLLAAYPFMAKLSGLELMLLVTCSSVFKNVLSVIVITGLFLLQNNAVSQCQRGAANGISMTGQSLFKAAAPAGGGVLFSWAQKHQNTPFLPGDQMVFFILNAVEFIGLLLTFKPFLIPAEQTQ</sequence>
<keyword evidence="9" id="KW-1185">Reference proteome</keyword>
<evidence type="ECO:0000256" key="3">
    <source>
        <dbReference type="ARBA" id="ARBA00022692"/>
    </source>
</evidence>
<keyword evidence="2" id="KW-0813">Transport</keyword>
<dbReference type="PROSITE" id="PS50850">
    <property type="entry name" value="MFS"/>
    <property type="match status" value="1"/>
</dbReference>
<dbReference type="Pfam" id="PF07690">
    <property type="entry name" value="MFS_1"/>
    <property type="match status" value="1"/>
</dbReference>
<accession>A0AAX6HU23</accession>
<feature type="transmembrane region" description="Helical" evidence="6">
    <location>
        <begin position="270"/>
        <end position="292"/>
    </location>
</feature>
<feature type="domain" description="Major facilitator superfamily (MFS) profile" evidence="7">
    <location>
        <begin position="41"/>
        <end position="465"/>
    </location>
</feature>
<dbReference type="Gene3D" id="1.20.1250.20">
    <property type="entry name" value="MFS general substrate transporter like domains"/>
    <property type="match status" value="1"/>
</dbReference>
<dbReference type="EMBL" id="JANAVB010006599">
    <property type="protein sequence ID" value="KAJ6844569.1"/>
    <property type="molecule type" value="Genomic_DNA"/>
</dbReference>
<dbReference type="SUPFAM" id="SSF103473">
    <property type="entry name" value="MFS general substrate transporter"/>
    <property type="match status" value="1"/>
</dbReference>
<evidence type="ECO:0000256" key="6">
    <source>
        <dbReference type="SAM" id="Phobius"/>
    </source>
</evidence>
<keyword evidence="3 6" id="KW-0812">Transmembrane</keyword>
<feature type="transmembrane region" description="Helical" evidence="6">
    <location>
        <begin position="173"/>
        <end position="193"/>
    </location>
</feature>
<proteinExistence type="predicted"/>